<keyword evidence="1" id="KW-1133">Transmembrane helix</keyword>
<feature type="transmembrane region" description="Helical" evidence="1">
    <location>
        <begin position="15"/>
        <end position="35"/>
    </location>
</feature>
<keyword evidence="1" id="KW-0472">Membrane</keyword>
<dbReference type="Pfam" id="PF13681">
    <property type="entry name" value="PilX"/>
    <property type="match status" value="1"/>
</dbReference>
<keyword evidence="1" id="KW-0812">Transmembrane</keyword>
<reference evidence="4 5" key="1">
    <citation type="submission" date="2023-08" db="EMBL/GenBank/DDBJ databases">
        <title>Complete genome sequences of 12 bacterial strains from the honey bee gut, resolved with long-read nanopore sequencing.</title>
        <authorList>
            <person name="Kwong W.K."/>
            <person name="Acheampong S."/>
            <person name="Polat M.F."/>
        </authorList>
    </citation>
    <scope>NUCLEOTIDE SEQUENCE [LARGE SCALE GENOMIC DNA]</scope>
    <source>
        <strain evidence="5">wkB9</strain>
    </source>
</reference>
<dbReference type="InterPro" id="IPR025205">
    <property type="entry name" value="PilX/PilW_C"/>
</dbReference>
<protein>
    <submittedName>
        <fullName evidence="4">PilX N-terminal domain-containing pilus assembly protein</fullName>
    </submittedName>
</protein>
<dbReference type="RefSeq" id="WP_025330675.1">
    <property type="nucleotide sequence ID" value="NZ_CP132375.1"/>
</dbReference>
<organism evidence="4 5">
    <name type="scientific">Snodgrassella alvi</name>
    <dbReference type="NCBI Taxonomy" id="1196083"/>
    <lineage>
        <taxon>Bacteria</taxon>
        <taxon>Pseudomonadati</taxon>
        <taxon>Pseudomonadota</taxon>
        <taxon>Betaproteobacteria</taxon>
        <taxon>Neisseriales</taxon>
        <taxon>Neisseriaceae</taxon>
        <taxon>Snodgrassella</taxon>
    </lineage>
</organism>
<dbReference type="Proteomes" id="UP001229773">
    <property type="component" value="Chromosome"/>
</dbReference>
<feature type="domain" description="PilX/PilW C-terminal" evidence="2">
    <location>
        <begin position="102"/>
        <end position="187"/>
    </location>
</feature>
<gene>
    <name evidence="4" type="ORF">RAM05_06950</name>
</gene>
<dbReference type="GeneID" id="32536031"/>
<sequence>MKIKNKTLQSSQSGFALFLVLIMMIVIAFLVVVTMQSTSMDTRTSANDSDHQLAFQNAQLGLADAEKKISEWPGLKTAQQFNCDCKAGLCAAKGIDPAKVNSKIAKVESCTDLKEVWKRSGVFTDIKNSDPSFKYPDNPDKKAKYRYVIEYLGPDTKAGVGYYIFRITAKGWGQNASTSSIIEETIQAALYDY</sequence>
<feature type="domain" description="Type 4 fimbrial biogenesis protein PilX N-terminal" evidence="3">
    <location>
        <begin position="13"/>
        <end position="62"/>
    </location>
</feature>
<evidence type="ECO:0000259" key="2">
    <source>
        <dbReference type="Pfam" id="PF13681"/>
    </source>
</evidence>
<evidence type="ECO:0000256" key="1">
    <source>
        <dbReference type="SAM" id="Phobius"/>
    </source>
</evidence>
<dbReference type="InterPro" id="IPR025746">
    <property type="entry name" value="PilX_N_dom"/>
</dbReference>
<accession>A0ABD7YZ92</accession>
<dbReference type="Pfam" id="PF14341">
    <property type="entry name" value="PilX_N"/>
    <property type="match status" value="1"/>
</dbReference>
<name>A0ABD7YZ92_9NEIS</name>
<evidence type="ECO:0000259" key="3">
    <source>
        <dbReference type="Pfam" id="PF14341"/>
    </source>
</evidence>
<dbReference type="EMBL" id="CP132375">
    <property type="protein sequence ID" value="WLS97605.1"/>
    <property type="molecule type" value="Genomic_DNA"/>
</dbReference>
<evidence type="ECO:0000313" key="5">
    <source>
        <dbReference type="Proteomes" id="UP001229773"/>
    </source>
</evidence>
<dbReference type="AlphaFoldDB" id="A0ABD7YZ92"/>
<proteinExistence type="predicted"/>
<evidence type="ECO:0000313" key="4">
    <source>
        <dbReference type="EMBL" id="WLS97605.1"/>
    </source>
</evidence>